<keyword evidence="2" id="KW-1185">Reference proteome</keyword>
<accession>A0A8H7VNY3</accession>
<protein>
    <submittedName>
        <fullName evidence="1">Uncharacterized protein</fullName>
    </submittedName>
</protein>
<reference evidence="1" key="1">
    <citation type="submission" date="2021-01" db="EMBL/GenBank/DDBJ databases">
        <title>Metabolic potential, ecology and presence of endohyphal bacteria is reflected in genomic diversity of Mucoromycotina.</title>
        <authorList>
            <person name="Muszewska A."/>
            <person name="Okrasinska A."/>
            <person name="Steczkiewicz K."/>
            <person name="Drgas O."/>
            <person name="Orlowska M."/>
            <person name="Perlinska-Lenart U."/>
            <person name="Aleksandrzak-Piekarczyk T."/>
            <person name="Szatraj K."/>
            <person name="Zielenkiewicz U."/>
            <person name="Pilsyk S."/>
            <person name="Malc E."/>
            <person name="Mieczkowski P."/>
            <person name="Kruszewska J.S."/>
            <person name="Biernat P."/>
            <person name="Pawlowska J."/>
        </authorList>
    </citation>
    <scope>NUCLEOTIDE SEQUENCE</scope>
    <source>
        <strain evidence="1">WA0000018081</strain>
    </source>
</reference>
<gene>
    <name evidence="1" type="ORF">INT48_003853</name>
</gene>
<dbReference type="EMBL" id="JAEPRE010000269">
    <property type="protein sequence ID" value="KAG2229491.1"/>
    <property type="molecule type" value="Genomic_DNA"/>
</dbReference>
<comment type="caution">
    <text evidence="1">The sequence shown here is derived from an EMBL/GenBank/DDBJ whole genome shotgun (WGS) entry which is preliminary data.</text>
</comment>
<proteinExistence type="predicted"/>
<dbReference type="Proteomes" id="UP000613177">
    <property type="component" value="Unassembled WGS sequence"/>
</dbReference>
<evidence type="ECO:0000313" key="2">
    <source>
        <dbReference type="Proteomes" id="UP000613177"/>
    </source>
</evidence>
<evidence type="ECO:0000313" key="1">
    <source>
        <dbReference type="EMBL" id="KAG2229491.1"/>
    </source>
</evidence>
<dbReference type="AlphaFoldDB" id="A0A8H7VNY3"/>
<organism evidence="1 2">
    <name type="scientific">Thamnidium elegans</name>
    <dbReference type="NCBI Taxonomy" id="101142"/>
    <lineage>
        <taxon>Eukaryota</taxon>
        <taxon>Fungi</taxon>
        <taxon>Fungi incertae sedis</taxon>
        <taxon>Mucoromycota</taxon>
        <taxon>Mucoromycotina</taxon>
        <taxon>Mucoromycetes</taxon>
        <taxon>Mucorales</taxon>
        <taxon>Mucorineae</taxon>
        <taxon>Mucoraceae</taxon>
        <taxon>Thamnidium</taxon>
    </lineage>
</organism>
<sequence length="205" mass="23761">MKKLPSVKNVHQDNTPSIRTALGNNHTFYLNYNKEESIDKDWINLFGSSEAKSKIEDGTRTNFTEEEFYKLPRTKFDSTVLPVILSTWICREIVTEAFDIISSKDNVDADDISCFDTCLQRITLSNIPKTSTSNETCHKKIKSNHKSRFNTLKSTFRLPKYHLIKRFVDSNPTPKEFKGARKLEPSLNFQQMKHDHMNTYKATCN</sequence>
<name>A0A8H7VNY3_9FUNG</name>